<dbReference type="Gene3D" id="3.40.50.720">
    <property type="entry name" value="NAD(P)-binding Rossmann-like Domain"/>
    <property type="match status" value="1"/>
</dbReference>
<reference evidence="2 3" key="1">
    <citation type="submission" date="2019-04" db="EMBL/GenBank/DDBJ databases">
        <title>Draft genome of the big-headed turtle Platysternon megacephalum.</title>
        <authorList>
            <person name="Gong S."/>
        </authorList>
    </citation>
    <scope>NUCLEOTIDE SEQUENCE [LARGE SCALE GENOMIC DNA]</scope>
    <source>
        <strain evidence="2">DO16091913</strain>
        <tissue evidence="2">Muscle</tissue>
    </source>
</reference>
<dbReference type="PANTHER" id="PTHR43544">
    <property type="entry name" value="SHORT-CHAIN DEHYDROGENASE/REDUCTASE"/>
    <property type="match status" value="1"/>
</dbReference>
<proteinExistence type="predicted"/>
<reference evidence="2 3" key="2">
    <citation type="submission" date="2019-04" db="EMBL/GenBank/DDBJ databases">
        <title>The genome sequence of big-headed turtle.</title>
        <authorList>
            <person name="Gong S."/>
        </authorList>
    </citation>
    <scope>NUCLEOTIDE SEQUENCE [LARGE SCALE GENOMIC DNA]</scope>
    <source>
        <strain evidence="2">DO16091913</strain>
        <tissue evidence="2">Muscle</tissue>
    </source>
</reference>
<dbReference type="InterPro" id="IPR036291">
    <property type="entry name" value="NAD(P)-bd_dom_sf"/>
</dbReference>
<protein>
    <submittedName>
        <fullName evidence="2">C-factor</fullName>
    </submittedName>
</protein>
<gene>
    <name evidence="2" type="ORF">DR999_PMT21588</name>
</gene>
<feature type="chain" id="PRO_5020041892" evidence="1">
    <location>
        <begin position="19"/>
        <end position="218"/>
    </location>
</feature>
<evidence type="ECO:0000256" key="1">
    <source>
        <dbReference type="SAM" id="SignalP"/>
    </source>
</evidence>
<dbReference type="InterPro" id="IPR051468">
    <property type="entry name" value="Fungal_SecMetab_SDRs"/>
</dbReference>
<dbReference type="AlphaFoldDB" id="A0A4D9DH81"/>
<dbReference type="PRINTS" id="PR00081">
    <property type="entry name" value="GDHRDH"/>
</dbReference>
<dbReference type="SUPFAM" id="SSF51735">
    <property type="entry name" value="NAD(P)-binding Rossmann-fold domains"/>
    <property type="match status" value="1"/>
</dbReference>
<evidence type="ECO:0000313" key="2">
    <source>
        <dbReference type="EMBL" id="TFJ96610.1"/>
    </source>
</evidence>
<organism evidence="2 3">
    <name type="scientific">Platysternon megacephalum</name>
    <name type="common">big-headed turtle</name>
    <dbReference type="NCBI Taxonomy" id="55544"/>
    <lineage>
        <taxon>Eukaryota</taxon>
        <taxon>Metazoa</taxon>
        <taxon>Chordata</taxon>
        <taxon>Craniata</taxon>
        <taxon>Vertebrata</taxon>
        <taxon>Euteleostomi</taxon>
        <taxon>Archelosauria</taxon>
        <taxon>Testudinata</taxon>
        <taxon>Testudines</taxon>
        <taxon>Cryptodira</taxon>
        <taxon>Durocryptodira</taxon>
        <taxon>Testudinoidea</taxon>
        <taxon>Platysternidae</taxon>
        <taxon>Platysternon</taxon>
    </lineage>
</organism>
<dbReference type="Pfam" id="PF00106">
    <property type="entry name" value="adh_short"/>
    <property type="match status" value="1"/>
</dbReference>
<feature type="signal peptide" evidence="1">
    <location>
        <begin position="1"/>
        <end position="18"/>
    </location>
</feature>
<dbReference type="Proteomes" id="UP000297703">
    <property type="component" value="Unassembled WGS sequence"/>
</dbReference>
<sequence>MLCCNLPVLILLSNFSLCSLNMTFTASHGKRRKGNMDHGLLSTSSHLHKAYRAAETTQAASPTHAAAKPQAAHSESTRCSLRLLPAAPLAQEFLPLLKRAAEKAGKEGLSCSKAAIINMSTKVGSIELCFKVLEIPMFPYRASKAALNMVTRCLAAELKDSGILCTAIHPGWVKTDMGTEKAPLTVECSVQGILSVLAGLSQATTGVFLDWEGKCLPW</sequence>
<dbReference type="InterPro" id="IPR002347">
    <property type="entry name" value="SDR_fam"/>
</dbReference>
<keyword evidence="1" id="KW-0732">Signal</keyword>
<evidence type="ECO:0000313" key="3">
    <source>
        <dbReference type="Proteomes" id="UP000297703"/>
    </source>
</evidence>
<dbReference type="GO" id="GO:0016491">
    <property type="term" value="F:oxidoreductase activity"/>
    <property type="evidence" value="ECO:0007669"/>
    <property type="project" value="TreeGrafter"/>
</dbReference>
<accession>A0A4D9DH81</accession>
<comment type="caution">
    <text evidence="2">The sequence shown here is derived from an EMBL/GenBank/DDBJ whole genome shotgun (WGS) entry which is preliminary data.</text>
</comment>
<dbReference type="PANTHER" id="PTHR43544:SF37">
    <property type="entry name" value="C-FACTOR-LIKE"/>
    <property type="match status" value="1"/>
</dbReference>
<keyword evidence="3" id="KW-1185">Reference proteome</keyword>
<dbReference type="GO" id="GO:0005737">
    <property type="term" value="C:cytoplasm"/>
    <property type="evidence" value="ECO:0007669"/>
    <property type="project" value="TreeGrafter"/>
</dbReference>
<name>A0A4D9DH81_9SAUR</name>
<dbReference type="OrthoDB" id="9415753at2759"/>
<dbReference type="EMBL" id="QXTE01000627">
    <property type="protein sequence ID" value="TFJ96610.1"/>
    <property type="molecule type" value="Genomic_DNA"/>
</dbReference>